<accession>A0A4R4QGF1</accession>
<dbReference type="Proteomes" id="UP000295075">
    <property type="component" value="Unassembled WGS sequence"/>
</dbReference>
<evidence type="ECO:0000313" key="2">
    <source>
        <dbReference type="EMBL" id="TDC34658.1"/>
    </source>
</evidence>
<evidence type="ECO:0000256" key="1">
    <source>
        <dbReference type="SAM" id="Coils"/>
    </source>
</evidence>
<keyword evidence="3" id="KW-1185">Reference proteome</keyword>
<dbReference type="AlphaFoldDB" id="A0A4R4QGF1"/>
<dbReference type="OrthoDB" id="134712at2"/>
<evidence type="ECO:0000313" key="3">
    <source>
        <dbReference type="Proteomes" id="UP000295075"/>
    </source>
</evidence>
<evidence type="ECO:0008006" key="4">
    <source>
        <dbReference type="Google" id="ProtNLM"/>
    </source>
</evidence>
<comment type="caution">
    <text evidence="2">The sequence shown here is derived from an EMBL/GenBank/DDBJ whole genome shotgun (WGS) entry which is preliminary data.</text>
</comment>
<protein>
    <recommendedName>
        <fullName evidence="4">MalT-like TPR region domain-containing protein</fullName>
    </recommendedName>
</protein>
<keyword evidence="1" id="KW-0175">Coiled coil</keyword>
<sequence>MVMAAGLTDDLTAMLARGFDALVSEGDLLISRRLFEAAYQTALTTGDHQAIGLAAIGGSGLWGNEVRDAQGSAKVRARLRRALSMVDPQSTLGLRLRARLAGEDDYRTGDSAKVLAVLDEARHRPDSEALADILNVAHHCLLGPDHRVLRRELAAELLEQSSHTMRRGDLLMGMLWKTVDLFLDGDLRAERNLLEVRHLLEQRGHLAIGFVLDAMDCMLAIRSGDLDHAENLAQVCAQRGRDAGDADATGWFAAQMVAIRWYQGRIAELLPMLQEVVHSPTLSVTDHSLFAAVAVSAAAAGDVSSAESALAKLTGRDLADLPRSSSWLVMMNGVVEAAHLLKDSRTSARAYELLSPFADLPMVASLGVACFGSVHHALGVAALTMGDVDKAIAHFATAAEQNLALAHWPAVAASRQRHALAKATADVEGSQISDLTCIRYGQAWKIESGDRSILLAHSVGMLHLAVLIANPGREIYSADLVAGLSELSRADAGTALSSQPFLDRVAVQNYRTRLADLRIEIEQLESKNEFDEVARVKAEQAWIMSELSAVTGIGGAVRRFPDGHERARIAVGKAIRRALARVTESDAEIGAYLRRTIHTGVRCSYRPT</sequence>
<organism evidence="2 3">
    <name type="scientific">Kribbella albertanoniae</name>
    <dbReference type="NCBI Taxonomy" id="1266829"/>
    <lineage>
        <taxon>Bacteria</taxon>
        <taxon>Bacillati</taxon>
        <taxon>Actinomycetota</taxon>
        <taxon>Actinomycetes</taxon>
        <taxon>Propionibacteriales</taxon>
        <taxon>Kribbellaceae</taxon>
        <taxon>Kribbella</taxon>
    </lineage>
</organism>
<proteinExistence type="predicted"/>
<reference evidence="2 3" key="1">
    <citation type="submission" date="2019-03" db="EMBL/GenBank/DDBJ databases">
        <title>Draft genome sequences of novel Actinobacteria.</title>
        <authorList>
            <person name="Sahin N."/>
            <person name="Ay H."/>
            <person name="Saygin H."/>
        </authorList>
    </citation>
    <scope>NUCLEOTIDE SEQUENCE [LARGE SCALE GENOMIC DNA]</scope>
    <source>
        <strain evidence="2 3">JCM 30547</strain>
    </source>
</reference>
<gene>
    <name evidence="2" type="ORF">E1261_03280</name>
</gene>
<name>A0A4R4QGF1_9ACTN</name>
<feature type="coiled-coil region" evidence="1">
    <location>
        <begin position="507"/>
        <end position="541"/>
    </location>
</feature>
<dbReference type="EMBL" id="SMKA01000006">
    <property type="protein sequence ID" value="TDC34658.1"/>
    <property type="molecule type" value="Genomic_DNA"/>
</dbReference>